<reference evidence="1 2" key="1">
    <citation type="submission" date="2016-09" db="EMBL/GenBank/DDBJ databases">
        <title>Chromobacterium muskegensis sp. nov., an insecticidal bacterium isolated from Sphagnum bogs.</title>
        <authorList>
            <person name="Sparks M.E."/>
            <person name="Blackburn M.B."/>
            <person name="Gundersen-Rindal D.E."/>
            <person name="Mitchell A."/>
            <person name="Farrar R."/>
            <person name="Kuhar D."/>
        </authorList>
    </citation>
    <scope>NUCLEOTIDE SEQUENCE [LARGE SCALE GENOMIC DNA]</scope>
    <source>
        <strain evidence="1 2">14B-1</strain>
    </source>
</reference>
<dbReference type="InterPro" id="IPR010846">
    <property type="entry name" value="AmiA-like"/>
</dbReference>
<name>A0ABX3CCJ2_9NEIS</name>
<accession>A0ABX3CCJ2</accession>
<dbReference type="InterPro" id="IPR038765">
    <property type="entry name" value="Papain-like_cys_pep_sf"/>
</dbReference>
<protein>
    <recommendedName>
        <fullName evidence="3">DUF1460 domain-containing protein</fullName>
    </recommendedName>
</protein>
<gene>
    <name evidence="1" type="ORF">BI344_15595</name>
</gene>
<keyword evidence="2" id="KW-1185">Reference proteome</keyword>
<evidence type="ECO:0008006" key="3">
    <source>
        <dbReference type="Google" id="ProtNLM"/>
    </source>
</evidence>
<dbReference type="EMBL" id="MKCT01000020">
    <property type="protein sequence ID" value="OHX20021.1"/>
    <property type="molecule type" value="Genomic_DNA"/>
</dbReference>
<organism evidence="1 2">
    <name type="scientific">Chromobacterium sphagni</name>
    <dbReference type="NCBI Taxonomy" id="1903179"/>
    <lineage>
        <taxon>Bacteria</taxon>
        <taxon>Pseudomonadati</taxon>
        <taxon>Pseudomonadota</taxon>
        <taxon>Betaproteobacteria</taxon>
        <taxon>Neisseriales</taxon>
        <taxon>Chromobacteriaceae</taxon>
        <taxon>Chromobacterium</taxon>
    </lineage>
</organism>
<evidence type="ECO:0000313" key="1">
    <source>
        <dbReference type="EMBL" id="OHX20021.1"/>
    </source>
</evidence>
<sequence length="291" mass="32917">MAAWLPCICTAYAGGGNDIDFHNINEQKLIKLFQENKNSSPGQRIKTFSSLFLGNAYASNRLIGSNHANEKLVVDFGKLDCFTYLDYVESLRRSDSVHNFFENVIRTRYAKGEVSYLSRKHFFSDWVSGNQRNIKDVTRSVSRQAMTEQKELNRKKDGSPYIIGLEAKRRDISYIPANKIDADTLDMLRDGDYIGIYTKTPGLDVTHTGIFIRKKDGPVFRNASSLSRNMKVVDSPFLEYVRKQPGIVVYRAVNETPSQNHAQSTASFIIHAARQATNRQSKATQNTEKAA</sequence>
<comment type="caution">
    <text evidence="1">The sequence shown here is derived from an EMBL/GenBank/DDBJ whole genome shotgun (WGS) entry which is preliminary data.</text>
</comment>
<dbReference type="SUPFAM" id="SSF54001">
    <property type="entry name" value="Cysteine proteinases"/>
    <property type="match status" value="1"/>
</dbReference>
<dbReference type="Proteomes" id="UP000180280">
    <property type="component" value="Unassembled WGS sequence"/>
</dbReference>
<evidence type="ECO:0000313" key="2">
    <source>
        <dbReference type="Proteomes" id="UP000180280"/>
    </source>
</evidence>
<dbReference type="Gene3D" id="1.10.3670.10">
    <property type="entry name" value="Putative xylanase like domain"/>
    <property type="match status" value="1"/>
</dbReference>
<dbReference type="Pfam" id="PF07313">
    <property type="entry name" value="AmiA-like"/>
    <property type="match status" value="1"/>
</dbReference>
<proteinExistence type="predicted"/>
<dbReference type="Gene3D" id="2.30.260.10">
    <property type="entry name" value="putative xylanase like domain"/>
    <property type="match status" value="1"/>
</dbReference>